<feature type="transmembrane region" description="Helical" evidence="1">
    <location>
        <begin position="121"/>
        <end position="145"/>
    </location>
</feature>
<dbReference type="InterPro" id="IPR025565">
    <property type="entry name" value="DUF4328"/>
</dbReference>
<sequence length="302" mass="32797">MQPMQPMRVDWVASPPVPLRPYRSRRPDPHYSGPPAYPAPPRWGFPALTWRWPTTVPGADKPVAQPVDRMRALAGSAVPLLWITGVAAAFTAGAELLRYILLLVSRDAVLPAGLLHTSDALVVTGGVVAPVSAALAALVGILWLLRARQVAGELTSTRPDRPNWQVVAGVLVPGVNLVLPGATLAELEHTILGRPSAERPRPSRELLHWWGWWAASLLASGITLLWSLRAGVQAQADGVLWHLLADALVAVVAIRSVRLLKRYNALLAPVNPASVQRYELISVRGADLPELPRRERPKDAVR</sequence>
<reference evidence="3 4" key="1">
    <citation type="submission" date="2020-08" db="EMBL/GenBank/DDBJ databases">
        <title>Sequencing the genomes of 1000 actinobacteria strains.</title>
        <authorList>
            <person name="Klenk H.-P."/>
        </authorList>
    </citation>
    <scope>NUCLEOTIDE SEQUENCE [LARGE SCALE GENOMIC DNA]</scope>
    <source>
        <strain evidence="3 4">DSM 44230</strain>
    </source>
</reference>
<dbReference type="Proteomes" id="UP000533598">
    <property type="component" value="Unassembled WGS sequence"/>
</dbReference>
<gene>
    <name evidence="3" type="ORF">HNR67_001193</name>
</gene>
<keyword evidence="4" id="KW-1185">Reference proteome</keyword>
<name>A0A7W7C5U1_9PSEU</name>
<proteinExistence type="predicted"/>
<feature type="domain" description="DUF4328" evidence="2">
    <location>
        <begin position="107"/>
        <end position="264"/>
    </location>
</feature>
<protein>
    <recommendedName>
        <fullName evidence="2">DUF4328 domain-containing protein</fullName>
    </recommendedName>
</protein>
<dbReference type="AlphaFoldDB" id="A0A7W7C5U1"/>
<dbReference type="RefSeq" id="WP_221489787.1">
    <property type="nucleotide sequence ID" value="NZ_BAAAUI010000026.1"/>
</dbReference>
<evidence type="ECO:0000313" key="3">
    <source>
        <dbReference type="EMBL" id="MBB4675075.1"/>
    </source>
</evidence>
<keyword evidence="1" id="KW-0812">Transmembrane</keyword>
<evidence type="ECO:0000256" key="1">
    <source>
        <dbReference type="SAM" id="Phobius"/>
    </source>
</evidence>
<feature type="transmembrane region" description="Helical" evidence="1">
    <location>
        <begin position="239"/>
        <end position="257"/>
    </location>
</feature>
<keyword evidence="1" id="KW-1133">Transmembrane helix</keyword>
<evidence type="ECO:0000259" key="2">
    <source>
        <dbReference type="Pfam" id="PF14219"/>
    </source>
</evidence>
<accession>A0A7W7C5U1</accession>
<organism evidence="3 4">
    <name type="scientific">Crossiella cryophila</name>
    <dbReference type="NCBI Taxonomy" id="43355"/>
    <lineage>
        <taxon>Bacteria</taxon>
        <taxon>Bacillati</taxon>
        <taxon>Actinomycetota</taxon>
        <taxon>Actinomycetes</taxon>
        <taxon>Pseudonocardiales</taxon>
        <taxon>Pseudonocardiaceae</taxon>
        <taxon>Crossiella</taxon>
    </lineage>
</organism>
<dbReference type="Pfam" id="PF14219">
    <property type="entry name" value="DUF4328"/>
    <property type="match status" value="1"/>
</dbReference>
<dbReference type="EMBL" id="JACHMH010000001">
    <property type="protein sequence ID" value="MBB4675075.1"/>
    <property type="molecule type" value="Genomic_DNA"/>
</dbReference>
<feature type="transmembrane region" description="Helical" evidence="1">
    <location>
        <begin position="79"/>
        <end position="101"/>
    </location>
</feature>
<evidence type="ECO:0000313" key="4">
    <source>
        <dbReference type="Proteomes" id="UP000533598"/>
    </source>
</evidence>
<comment type="caution">
    <text evidence="3">The sequence shown here is derived from an EMBL/GenBank/DDBJ whole genome shotgun (WGS) entry which is preliminary data.</text>
</comment>
<keyword evidence="1" id="KW-0472">Membrane</keyword>
<feature type="transmembrane region" description="Helical" evidence="1">
    <location>
        <begin position="209"/>
        <end position="227"/>
    </location>
</feature>